<evidence type="ECO:0000256" key="2">
    <source>
        <dbReference type="ARBA" id="ARBA00023125"/>
    </source>
</evidence>
<keyword evidence="7" id="KW-1185">Reference proteome</keyword>
<evidence type="ECO:0000256" key="3">
    <source>
        <dbReference type="ARBA" id="ARBA00023163"/>
    </source>
</evidence>
<dbReference type="InterPro" id="IPR018062">
    <property type="entry name" value="HTH_AraC-typ_CS"/>
</dbReference>
<dbReference type="Pfam" id="PF12833">
    <property type="entry name" value="HTH_18"/>
    <property type="match status" value="1"/>
</dbReference>
<dbReference type="Proteomes" id="UP000693672">
    <property type="component" value="Unassembled WGS sequence"/>
</dbReference>
<proteinExistence type="predicted"/>
<feature type="transmembrane region" description="Helical" evidence="4">
    <location>
        <begin position="20"/>
        <end position="40"/>
    </location>
</feature>
<protein>
    <submittedName>
        <fullName evidence="6">HTH-type transcriptional activator RhaR</fullName>
    </submittedName>
</protein>
<keyword evidence="4" id="KW-0472">Membrane</keyword>
<gene>
    <name evidence="6" type="primary">rhaR_51</name>
    <name evidence="6" type="ORF">PAESOLCIP111_03447</name>
</gene>
<dbReference type="PANTHER" id="PTHR43280">
    <property type="entry name" value="ARAC-FAMILY TRANSCRIPTIONAL REGULATOR"/>
    <property type="match status" value="1"/>
</dbReference>
<organism evidence="6 7">
    <name type="scientific">Paenibacillus solanacearum</name>
    <dbReference type="NCBI Taxonomy" id="2048548"/>
    <lineage>
        <taxon>Bacteria</taxon>
        <taxon>Bacillati</taxon>
        <taxon>Bacillota</taxon>
        <taxon>Bacilli</taxon>
        <taxon>Bacillales</taxon>
        <taxon>Paenibacillaceae</taxon>
        <taxon>Paenibacillus</taxon>
    </lineage>
</organism>
<feature type="domain" description="HTH araC/xylS-type" evidence="5">
    <location>
        <begin position="656"/>
        <end position="754"/>
    </location>
</feature>
<dbReference type="SMART" id="SM00342">
    <property type="entry name" value="HTH_ARAC"/>
    <property type="match status" value="1"/>
</dbReference>
<dbReference type="RefSeq" id="WP_218093195.1">
    <property type="nucleotide sequence ID" value="NZ_CAJVAS010000014.1"/>
</dbReference>
<evidence type="ECO:0000256" key="4">
    <source>
        <dbReference type="SAM" id="Phobius"/>
    </source>
</evidence>
<evidence type="ECO:0000259" key="5">
    <source>
        <dbReference type="PROSITE" id="PS01124"/>
    </source>
</evidence>
<dbReference type="PROSITE" id="PS01124">
    <property type="entry name" value="HTH_ARAC_FAMILY_2"/>
    <property type="match status" value="1"/>
</dbReference>
<sequence>MNKLFWVKAKLLFSDKQTKLILYVTLFVSAFITSVGFFLYDNYKDVLDNELNQPHSELLQINLDVTNRAFREADEHAVKLSFQAGTLRYLHASPQAKQDAAAPLSSALNSIAFDDDFHSVYVVDVRNRQLVTGSFASSLDWGSFPDRTWQQWVEPMRTKPLLIKRRTLEAGNGGVPTELISLFRPIIENGDFLGIVIMNVDYDRFFSKIYTQLKTPQYIFSLEGDVIYPKLKTEVPLEELYKAVDVLGVRPFGEVRLEGQPYLGNQAFSDMTGWRWVSFIPLDQLLKDVKMIRDIIFMLSLASIIVGTAAIFIYNFAAFKPIKRIRQLLAAKDPASQGSDLHDLETVVQKLLKEFDTRSSVAERSLPELRSKYMQDMLEGRIGSKELQEKWETYFAQWTHEPILAAAVSVNRYSEWSETYNEEDQLLLQYALMNIMSELMEPQWRVHCVPLDKENLMLAIQSKEAGRAEPEAAVQGDLNAVTRTVRKYLRMSLSVGIGQAADSISGLPSSFEEAKIALANRLYEGYDRTIRYGEVKERDRLRGADAEAWKSELVGSLDGPDISSCRQAAERWAAWVREHPAAPESVYTFADGIIEEYTRILMARGMKKPAELDNYTEHWLNMMDLDDVRELLIRVAEAIVSGTEVHKSTKEYQLAQRIIGFMEAHLHEPIGLQDIAEFVHLSTSSVSSLFKQETGFTIYEYLTKTRIDHACKLLLATDLKIADIAVQVGYQNENSFIRSFRKLMSVTPGKYREASKQGEFPG</sequence>
<keyword evidence="3" id="KW-0804">Transcription</keyword>
<name>A0A916K686_9BACL</name>
<dbReference type="InterPro" id="IPR041522">
    <property type="entry name" value="CdaR_GGDEF"/>
</dbReference>
<dbReference type="InterPro" id="IPR018060">
    <property type="entry name" value="HTH_AraC"/>
</dbReference>
<evidence type="ECO:0000256" key="1">
    <source>
        <dbReference type="ARBA" id="ARBA00023015"/>
    </source>
</evidence>
<evidence type="ECO:0000313" key="6">
    <source>
        <dbReference type="EMBL" id="CAG7633115.1"/>
    </source>
</evidence>
<dbReference type="GO" id="GO:0003700">
    <property type="term" value="F:DNA-binding transcription factor activity"/>
    <property type="evidence" value="ECO:0007669"/>
    <property type="project" value="InterPro"/>
</dbReference>
<dbReference type="AlphaFoldDB" id="A0A916K686"/>
<accession>A0A916K686</accession>
<dbReference type="Pfam" id="PF17853">
    <property type="entry name" value="GGDEF_2"/>
    <property type="match status" value="1"/>
</dbReference>
<comment type="caution">
    <text evidence="6">The sequence shown here is derived from an EMBL/GenBank/DDBJ whole genome shotgun (WGS) entry which is preliminary data.</text>
</comment>
<dbReference type="PROSITE" id="PS00041">
    <property type="entry name" value="HTH_ARAC_FAMILY_1"/>
    <property type="match status" value="1"/>
</dbReference>
<dbReference type="EMBL" id="CAJVAS010000014">
    <property type="protein sequence ID" value="CAG7633115.1"/>
    <property type="molecule type" value="Genomic_DNA"/>
</dbReference>
<keyword evidence="2" id="KW-0238">DNA-binding</keyword>
<dbReference type="GO" id="GO:0043565">
    <property type="term" value="F:sequence-specific DNA binding"/>
    <property type="evidence" value="ECO:0007669"/>
    <property type="project" value="InterPro"/>
</dbReference>
<dbReference type="CDD" id="cd18773">
    <property type="entry name" value="PDC1_HK_sensor"/>
    <property type="match status" value="1"/>
</dbReference>
<evidence type="ECO:0000313" key="7">
    <source>
        <dbReference type="Proteomes" id="UP000693672"/>
    </source>
</evidence>
<keyword evidence="1" id="KW-0805">Transcription regulation</keyword>
<keyword evidence="4" id="KW-0812">Transmembrane</keyword>
<feature type="transmembrane region" description="Helical" evidence="4">
    <location>
        <begin position="295"/>
        <end position="317"/>
    </location>
</feature>
<reference evidence="6" key="1">
    <citation type="submission" date="2021-06" db="EMBL/GenBank/DDBJ databases">
        <authorList>
            <person name="Criscuolo A."/>
        </authorList>
    </citation>
    <scope>NUCLEOTIDE SEQUENCE</scope>
    <source>
        <strain evidence="6">CIP111600</strain>
    </source>
</reference>
<dbReference type="PANTHER" id="PTHR43280:SF2">
    <property type="entry name" value="HTH-TYPE TRANSCRIPTIONAL REGULATOR EXSA"/>
    <property type="match status" value="1"/>
</dbReference>
<keyword evidence="4" id="KW-1133">Transmembrane helix</keyword>